<dbReference type="Gene3D" id="2.40.170.20">
    <property type="entry name" value="TonB-dependent receptor, beta-barrel domain"/>
    <property type="match status" value="1"/>
</dbReference>
<keyword evidence="2 10" id="KW-0813">Transport</keyword>
<evidence type="ECO:0000256" key="5">
    <source>
        <dbReference type="ARBA" id="ARBA00022729"/>
    </source>
</evidence>
<evidence type="ECO:0000256" key="7">
    <source>
        <dbReference type="ARBA" id="ARBA00023136"/>
    </source>
</evidence>
<dbReference type="InterPro" id="IPR037066">
    <property type="entry name" value="Plug_dom_sf"/>
</dbReference>
<evidence type="ECO:0000259" key="13">
    <source>
        <dbReference type="Pfam" id="PF07715"/>
    </source>
</evidence>
<dbReference type="Proteomes" id="UP000238442">
    <property type="component" value="Chromosome"/>
</dbReference>
<evidence type="ECO:0000256" key="3">
    <source>
        <dbReference type="ARBA" id="ARBA00022452"/>
    </source>
</evidence>
<dbReference type="GO" id="GO:0015344">
    <property type="term" value="F:siderophore uptake transmembrane transporter activity"/>
    <property type="evidence" value="ECO:0007669"/>
    <property type="project" value="TreeGrafter"/>
</dbReference>
<keyword evidence="4 10" id="KW-0812">Transmembrane</keyword>
<evidence type="ECO:0000259" key="12">
    <source>
        <dbReference type="Pfam" id="PF00593"/>
    </source>
</evidence>
<dbReference type="AlphaFoldDB" id="A0A2S0HUS0"/>
<dbReference type="GO" id="GO:0009279">
    <property type="term" value="C:cell outer membrane"/>
    <property type="evidence" value="ECO:0007669"/>
    <property type="project" value="UniProtKB-SubCell"/>
</dbReference>
<keyword evidence="5" id="KW-0732">Signal</keyword>
<dbReference type="PROSITE" id="PS52016">
    <property type="entry name" value="TONB_DEPENDENT_REC_3"/>
    <property type="match status" value="1"/>
</dbReference>
<name>A0A2S0HUS0_9FLAO</name>
<dbReference type="InterPro" id="IPR023997">
    <property type="entry name" value="TonB-dep_OMP_SusC/RagA_CS"/>
</dbReference>
<accession>A0A2S0HUS0</accession>
<keyword evidence="15" id="KW-1185">Reference proteome</keyword>
<dbReference type="NCBIfam" id="TIGR04057">
    <property type="entry name" value="SusC_RagA_signa"/>
    <property type="match status" value="1"/>
</dbReference>
<evidence type="ECO:0000256" key="9">
    <source>
        <dbReference type="ARBA" id="ARBA00023237"/>
    </source>
</evidence>
<keyword evidence="9 10" id="KW-0998">Cell outer membrane</keyword>
<dbReference type="Gene3D" id="2.170.130.10">
    <property type="entry name" value="TonB-dependent receptor, plug domain"/>
    <property type="match status" value="1"/>
</dbReference>
<evidence type="ECO:0000256" key="8">
    <source>
        <dbReference type="ARBA" id="ARBA00023170"/>
    </source>
</evidence>
<dbReference type="EMBL" id="CP027062">
    <property type="protein sequence ID" value="AVI50358.1"/>
    <property type="molecule type" value="Genomic_DNA"/>
</dbReference>
<dbReference type="InterPro" id="IPR000531">
    <property type="entry name" value="Beta-barrel_TonB"/>
</dbReference>
<keyword evidence="7 10" id="KW-0472">Membrane</keyword>
<dbReference type="Pfam" id="PF07715">
    <property type="entry name" value="Plug"/>
    <property type="match status" value="1"/>
</dbReference>
<comment type="similarity">
    <text evidence="10 11">Belongs to the TonB-dependent receptor family.</text>
</comment>
<dbReference type="PANTHER" id="PTHR30069:SF29">
    <property type="entry name" value="HEMOGLOBIN AND HEMOGLOBIN-HAPTOGLOBIN-BINDING PROTEIN 1-RELATED"/>
    <property type="match status" value="1"/>
</dbReference>
<feature type="domain" description="TonB-dependent receptor-like beta-barrel" evidence="12">
    <location>
        <begin position="462"/>
        <end position="945"/>
    </location>
</feature>
<proteinExistence type="inferred from homology"/>
<sequence length="989" mass="107538">MKQNNFYHRILLFFLFVFPCLVFGQNTITGSVNSESGDSLPFVNVIEKGTSNGTTTDIDGNFSIDVSSVPVTLVFSSLGMETVEQTVSGSPVNVTMAESAQALSEVVVTGLATSTKRSNAANAVSSISAGELTGITTQSGLDGALYGKFNGAEIRANSGAPGGGISMRLRGVTSIFGDQQPLFIVDGVYVDNSSIGFGNNIVSEAAGGGNPSTNQDDASNRIADIDPEDIENVEILKGASAAAIYGSRAAGGVVIITTKRGRKGDAKVSFSQTLGLRSPTQLLGLRDWDQSEIEAFGGPANFNLNNLRDYEAELFDHTRVSYTTRFTTSGGANKTDYFFGATHKNEPGLVDNTGYVKSSIRLNIGQRFNDWLDLYVTSNYINSKADRGFFNNGNANRTIGYALAFTYPWENLSPTDGVYPQGGAGSNVLETVAITKNREEINRFIGSATSNLKIIDGADNRLKLVLQGGFDQYTLRTTSIFPKELSYFRDPTSLGGVAISGTTVNTNFNLSAFLVHNLDLDNGLSFTTQFGNFLQNFDRNTVITVATGLNGSQTNLGQSSNVGTQQIIVPQKDTGFFGQTEINWDDKIIATGGVRGDKSTNNGDSSKTYYYPKGNLAINIHNFDVFGESSVISSLKPRVAYGESGRFSVFNDRFTLMNAQFIDGTSGLSVGNLRGNEDVGPERQTELEYGLDLGLLDGRILLEASVYNKTVDDLLLRADVPSSSGFTEAVKNAGELENRGIELNLNAAIIDREDLQWTANLKWWKNESEVTRLDVPSFTEGGFAASLGTFLIQEGMSATQIVGTYNPADFTAAEIAERDPEGDGFFVYGNAEPDFQMSWFNQLSYKGFDFTFLWHWKEGGDAINLTTLLYDLAGTTWDYDDFGIDPSGQLANGPYRASQAFVNPDPVIEDAGYIRLREVGLYYTFPDKWFDFVDKVKFGVSGRNLINIFDYNSYDPENSNFGNNVLANNVEVTPYPASKFVNFHLNVNF</sequence>
<dbReference type="InterPro" id="IPR012910">
    <property type="entry name" value="Plug_dom"/>
</dbReference>
<evidence type="ECO:0000313" key="14">
    <source>
        <dbReference type="EMBL" id="AVI50358.1"/>
    </source>
</evidence>
<dbReference type="InterPro" id="IPR039426">
    <property type="entry name" value="TonB-dep_rcpt-like"/>
</dbReference>
<evidence type="ECO:0000256" key="4">
    <source>
        <dbReference type="ARBA" id="ARBA00022692"/>
    </source>
</evidence>
<dbReference type="InterPro" id="IPR036942">
    <property type="entry name" value="Beta-barrel_TonB_sf"/>
</dbReference>
<reference evidence="14 15" key="1">
    <citation type="submission" date="2018-02" db="EMBL/GenBank/DDBJ databases">
        <title>Genomic analysis of the strain RR4-38 isolated from a seawater recirculating aquaculture system.</title>
        <authorList>
            <person name="Kim Y.-S."/>
            <person name="Jang Y.H."/>
            <person name="Kim K.-H."/>
        </authorList>
    </citation>
    <scope>NUCLEOTIDE SEQUENCE [LARGE SCALE GENOMIC DNA]</scope>
    <source>
        <strain evidence="14 15">RR4-38</strain>
    </source>
</reference>
<keyword evidence="8" id="KW-0675">Receptor</keyword>
<organism evidence="14 15">
    <name type="scientific">Pukyongia salina</name>
    <dbReference type="NCBI Taxonomy" id="2094025"/>
    <lineage>
        <taxon>Bacteria</taxon>
        <taxon>Pseudomonadati</taxon>
        <taxon>Bacteroidota</taxon>
        <taxon>Flavobacteriia</taxon>
        <taxon>Flavobacteriales</taxon>
        <taxon>Flavobacteriaceae</taxon>
        <taxon>Pukyongia</taxon>
    </lineage>
</organism>
<gene>
    <name evidence="14" type="ORF">C5O00_03940</name>
</gene>
<dbReference type="SUPFAM" id="SSF56935">
    <property type="entry name" value="Porins"/>
    <property type="match status" value="1"/>
</dbReference>
<dbReference type="InterPro" id="IPR023996">
    <property type="entry name" value="TonB-dep_OMP_SusC/RagA"/>
</dbReference>
<dbReference type="RefSeq" id="WP_105215136.1">
    <property type="nucleotide sequence ID" value="NZ_CP027062.1"/>
</dbReference>
<evidence type="ECO:0000256" key="6">
    <source>
        <dbReference type="ARBA" id="ARBA00023077"/>
    </source>
</evidence>
<dbReference type="NCBIfam" id="TIGR04056">
    <property type="entry name" value="OMP_RagA_SusC"/>
    <property type="match status" value="1"/>
</dbReference>
<keyword evidence="6 11" id="KW-0798">TonB box</keyword>
<evidence type="ECO:0000256" key="2">
    <source>
        <dbReference type="ARBA" id="ARBA00022448"/>
    </source>
</evidence>
<evidence type="ECO:0000313" key="15">
    <source>
        <dbReference type="Proteomes" id="UP000238442"/>
    </source>
</evidence>
<dbReference type="Pfam" id="PF13715">
    <property type="entry name" value="CarbopepD_reg_2"/>
    <property type="match status" value="1"/>
</dbReference>
<keyword evidence="3 10" id="KW-1134">Transmembrane beta strand</keyword>
<dbReference type="SUPFAM" id="SSF49464">
    <property type="entry name" value="Carboxypeptidase regulatory domain-like"/>
    <property type="match status" value="1"/>
</dbReference>
<feature type="domain" description="TonB-dependent receptor plug" evidence="13">
    <location>
        <begin position="118"/>
        <end position="253"/>
    </location>
</feature>
<dbReference type="OrthoDB" id="9768177at2"/>
<evidence type="ECO:0000256" key="1">
    <source>
        <dbReference type="ARBA" id="ARBA00004571"/>
    </source>
</evidence>
<evidence type="ECO:0000256" key="11">
    <source>
        <dbReference type="RuleBase" id="RU003357"/>
    </source>
</evidence>
<dbReference type="Pfam" id="PF00593">
    <property type="entry name" value="TonB_dep_Rec_b-barrel"/>
    <property type="match status" value="1"/>
</dbReference>
<dbReference type="KEGG" id="aue:C5O00_03940"/>
<dbReference type="InterPro" id="IPR008969">
    <property type="entry name" value="CarboxyPept-like_regulatory"/>
</dbReference>
<evidence type="ECO:0000256" key="10">
    <source>
        <dbReference type="PROSITE-ProRule" id="PRU01360"/>
    </source>
</evidence>
<protein>
    <submittedName>
        <fullName evidence="14">SusC/RagA family TonB-linked outer membrane protein</fullName>
    </submittedName>
</protein>
<dbReference type="GO" id="GO:0044718">
    <property type="term" value="P:siderophore transmembrane transport"/>
    <property type="evidence" value="ECO:0007669"/>
    <property type="project" value="TreeGrafter"/>
</dbReference>
<dbReference type="PANTHER" id="PTHR30069">
    <property type="entry name" value="TONB-DEPENDENT OUTER MEMBRANE RECEPTOR"/>
    <property type="match status" value="1"/>
</dbReference>
<comment type="subcellular location">
    <subcellularLocation>
        <location evidence="1 10">Cell outer membrane</location>
        <topology evidence="1 10">Multi-pass membrane protein</topology>
    </subcellularLocation>
</comment>